<evidence type="ECO:0000256" key="1">
    <source>
        <dbReference type="SAM" id="MobiDB-lite"/>
    </source>
</evidence>
<name>A0A392RS53_9FABA</name>
<comment type="caution">
    <text evidence="2">The sequence shown here is derived from an EMBL/GenBank/DDBJ whole genome shotgun (WGS) entry which is preliminary data.</text>
</comment>
<reference evidence="2 3" key="1">
    <citation type="journal article" date="2018" name="Front. Plant Sci.">
        <title>Red Clover (Trifolium pratense) and Zigzag Clover (T. medium) - A Picture of Genomic Similarities and Differences.</title>
        <authorList>
            <person name="Dluhosova J."/>
            <person name="Istvanek J."/>
            <person name="Nedelnik J."/>
            <person name="Repkova J."/>
        </authorList>
    </citation>
    <scope>NUCLEOTIDE SEQUENCE [LARGE SCALE GENOMIC DNA]</scope>
    <source>
        <strain evidence="3">cv. 10/8</strain>
        <tissue evidence="2">Leaf</tissue>
    </source>
</reference>
<organism evidence="2 3">
    <name type="scientific">Trifolium medium</name>
    <dbReference type="NCBI Taxonomy" id="97028"/>
    <lineage>
        <taxon>Eukaryota</taxon>
        <taxon>Viridiplantae</taxon>
        <taxon>Streptophyta</taxon>
        <taxon>Embryophyta</taxon>
        <taxon>Tracheophyta</taxon>
        <taxon>Spermatophyta</taxon>
        <taxon>Magnoliopsida</taxon>
        <taxon>eudicotyledons</taxon>
        <taxon>Gunneridae</taxon>
        <taxon>Pentapetalae</taxon>
        <taxon>rosids</taxon>
        <taxon>fabids</taxon>
        <taxon>Fabales</taxon>
        <taxon>Fabaceae</taxon>
        <taxon>Papilionoideae</taxon>
        <taxon>50 kb inversion clade</taxon>
        <taxon>NPAAA clade</taxon>
        <taxon>Hologalegina</taxon>
        <taxon>IRL clade</taxon>
        <taxon>Trifolieae</taxon>
        <taxon>Trifolium</taxon>
    </lineage>
</organism>
<dbReference type="Proteomes" id="UP000265520">
    <property type="component" value="Unassembled WGS sequence"/>
</dbReference>
<dbReference type="AlphaFoldDB" id="A0A392RS53"/>
<feature type="non-terminal residue" evidence="2">
    <location>
        <position position="1"/>
    </location>
</feature>
<protein>
    <submittedName>
        <fullName evidence="2">Uncharacterized protein</fullName>
    </submittedName>
</protein>
<accession>A0A392RS53</accession>
<keyword evidence="3" id="KW-1185">Reference proteome</keyword>
<proteinExistence type="predicted"/>
<sequence>RSDAQVSYESEEGFQRRFNVPDSTAGV</sequence>
<feature type="region of interest" description="Disordered" evidence="1">
    <location>
        <begin position="1"/>
        <end position="27"/>
    </location>
</feature>
<evidence type="ECO:0000313" key="3">
    <source>
        <dbReference type="Proteomes" id="UP000265520"/>
    </source>
</evidence>
<evidence type="ECO:0000313" key="2">
    <source>
        <dbReference type="EMBL" id="MCI38386.1"/>
    </source>
</evidence>
<dbReference type="EMBL" id="LXQA010255233">
    <property type="protein sequence ID" value="MCI38386.1"/>
    <property type="molecule type" value="Genomic_DNA"/>
</dbReference>